<protein>
    <submittedName>
        <fullName evidence="2">Uncharacterized protein</fullName>
    </submittedName>
</protein>
<proteinExistence type="predicted"/>
<accession>A0A1A8YZC3</accession>
<dbReference type="Proteomes" id="UP000078550">
    <property type="component" value="Unassembled WGS sequence"/>
</dbReference>
<dbReference type="EMBL" id="FLRE01000127">
    <property type="protein sequence ID" value="SBT36877.1"/>
    <property type="molecule type" value="Genomic_DNA"/>
</dbReference>
<evidence type="ECO:0000313" key="2">
    <source>
        <dbReference type="EMBL" id="SBT36877.1"/>
    </source>
</evidence>
<sequence>MDSVQIAKERSIRGVIQPTGWLKQNMQTRWGIDNTFVNGVPKSYQNLHYAVTPSGQIILRGKYTLRI</sequence>
<name>A0A1A8YZC3_PLAOA</name>
<dbReference type="AlphaFoldDB" id="A0A1A8YZC3"/>
<gene>
    <name evidence="1" type="ORF">POVWA1_032660</name>
    <name evidence="2" type="ORF">POVWA2_032290</name>
</gene>
<evidence type="ECO:0000313" key="1">
    <source>
        <dbReference type="EMBL" id="SBT36505.1"/>
    </source>
</evidence>
<evidence type="ECO:0000313" key="4">
    <source>
        <dbReference type="Proteomes" id="UP000078555"/>
    </source>
</evidence>
<reference evidence="2" key="2">
    <citation type="submission" date="2016-05" db="EMBL/GenBank/DDBJ databases">
        <authorList>
            <person name="Lavstsen T."/>
            <person name="Jespersen J.S."/>
        </authorList>
    </citation>
    <scope>NUCLEOTIDE SEQUENCE [LARGE SCALE GENOMIC DNA]</scope>
</reference>
<evidence type="ECO:0000313" key="3">
    <source>
        <dbReference type="Proteomes" id="UP000078550"/>
    </source>
</evidence>
<reference evidence="3 4" key="1">
    <citation type="submission" date="2016-05" db="EMBL/GenBank/DDBJ databases">
        <authorList>
            <person name="Naeem Raeece"/>
        </authorList>
    </citation>
    <scope>NUCLEOTIDE SEQUENCE [LARGE SCALE GENOMIC DNA]</scope>
</reference>
<organism evidence="2 3">
    <name type="scientific">Plasmodium ovale wallikeri</name>
    <dbReference type="NCBI Taxonomy" id="864142"/>
    <lineage>
        <taxon>Eukaryota</taxon>
        <taxon>Sar</taxon>
        <taxon>Alveolata</taxon>
        <taxon>Apicomplexa</taxon>
        <taxon>Aconoidasida</taxon>
        <taxon>Haemosporida</taxon>
        <taxon>Plasmodiidae</taxon>
        <taxon>Plasmodium</taxon>
        <taxon>Plasmodium (Plasmodium)</taxon>
    </lineage>
</organism>
<dbReference type="Proteomes" id="UP000078555">
    <property type="component" value="Unassembled WGS sequence"/>
</dbReference>
<keyword evidence="4" id="KW-1185">Reference proteome</keyword>
<dbReference type="EMBL" id="FLRD01000097">
    <property type="protein sequence ID" value="SBT36505.1"/>
    <property type="molecule type" value="Genomic_DNA"/>
</dbReference>